<evidence type="ECO:0008006" key="4">
    <source>
        <dbReference type="Google" id="ProtNLM"/>
    </source>
</evidence>
<gene>
    <name evidence="2" type="ORF">HPP92_022216</name>
</gene>
<dbReference type="EMBL" id="JADCNL010000012">
    <property type="protein sequence ID" value="KAG0457059.1"/>
    <property type="molecule type" value="Genomic_DNA"/>
</dbReference>
<evidence type="ECO:0000256" key="1">
    <source>
        <dbReference type="SAM" id="MobiDB-lite"/>
    </source>
</evidence>
<sequence length="161" mass="17667">MKVRAEGDHGDGKRHGPGERKPGRPEKNYGGYGEGETRGSVPQPRNLLLALVGEVGKLSEIFQWMGEVPKGLPDWNEEEKEHLGEELSGVLLHLVRLSDICGVDLGKAALRKLELNARKYPVHQCRGSSKKHTHYSNDPKPLDESLNVVVENAGANGLDDC</sequence>
<protein>
    <recommendedName>
        <fullName evidence="4">dCTP pyrophosphatase 1</fullName>
    </recommendedName>
</protein>
<reference evidence="2 3" key="1">
    <citation type="journal article" date="2020" name="Nat. Food">
        <title>A phased Vanilla planifolia genome enables genetic improvement of flavour and production.</title>
        <authorList>
            <person name="Hasing T."/>
            <person name="Tang H."/>
            <person name="Brym M."/>
            <person name="Khazi F."/>
            <person name="Huang T."/>
            <person name="Chambers A.H."/>
        </authorList>
    </citation>
    <scope>NUCLEOTIDE SEQUENCE [LARGE SCALE GENOMIC DNA]</scope>
    <source>
        <tissue evidence="2">Leaf</tissue>
    </source>
</reference>
<feature type="compositionally biased region" description="Basic and acidic residues" evidence="1">
    <location>
        <begin position="1"/>
        <end position="27"/>
    </location>
</feature>
<name>A0A835UBQ2_VANPL</name>
<feature type="region of interest" description="Disordered" evidence="1">
    <location>
        <begin position="1"/>
        <end position="41"/>
    </location>
</feature>
<comment type="caution">
    <text evidence="2">The sequence shown here is derived from an EMBL/GenBank/DDBJ whole genome shotgun (WGS) entry which is preliminary data.</text>
</comment>
<dbReference type="AlphaFoldDB" id="A0A835UBQ2"/>
<dbReference type="Gene3D" id="1.10.287.1080">
    <property type="entry name" value="MazG-like"/>
    <property type="match status" value="1"/>
</dbReference>
<evidence type="ECO:0000313" key="3">
    <source>
        <dbReference type="Proteomes" id="UP000636800"/>
    </source>
</evidence>
<accession>A0A835UBQ2</accession>
<dbReference type="OrthoDB" id="416253at2759"/>
<evidence type="ECO:0000313" key="2">
    <source>
        <dbReference type="EMBL" id="KAG0457059.1"/>
    </source>
</evidence>
<keyword evidence="3" id="KW-1185">Reference proteome</keyword>
<dbReference type="PANTHER" id="PTHR14552">
    <property type="match status" value="1"/>
</dbReference>
<organism evidence="2 3">
    <name type="scientific">Vanilla planifolia</name>
    <name type="common">Vanilla</name>
    <dbReference type="NCBI Taxonomy" id="51239"/>
    <lineage>
        <taxon>Eukaryota</taxon>
        <taxon>Viridiplantae</taxon>
        <taxon>Streptophyta</taxon>
        <taxon>Embryophyta</taxon>
        <taxon>Tracheophyta</taxon>
        <taxon>Spermatophyta</taxon>
        <taxon>Magnoliopsida</taxon>
        <taxon>Liliopsida</taxon>
        <taxon>Asparagales</taxon>
        <taxon>Orchidaceae</taxon>
        <taxon>Vanilloideae</taxon>
        <taxon>Vanilleae</taxon>
        <taxon>Vanilla</taxon>
    </lineage>
</organism>
<proteinExistence type="predicted"/>
<dbReference type="SUPFAM" id="SSF101386">
    <property type="entry name" value="all-alpha NTP pyrophosphatases"/>
    <property type="match status" value="1"/>
</dbReference>
<dbReference type="Proteomes" id="UP000636800">
    <property type="component" value="Chromosome 12"/>
</dbReference>
<dbReference type="PANTHER" id="PTHR14552:SF21">
    <property type="entry name" value="DCTP PYROPHOSPHATASE 1"/>
    <property type="match status" value="1"/>
</dbReference>